<accession>A0ABT2JCS3</accession>
<feature type="transmembrane region" description="Helical" evidence="1">
    <location>
        <begin position="115"/>
        <end position="135"/>
    </location>
</feature>
<reference evidence="3 4" key="1">
    <citation type="submission" date="2021-02" db="EMBL/GenBank/DDBJ databases">
        <title>Actinophytocola xerophila sp. nov., isolated from soil of cotton cropping field.</title>
        <authorList>
            <person name="Huang R."/>
            <person name="Chen X."/>
            <person name="Ge X."/>
            <person name="Liu W."/>
        </authorList>
    </citation>
    <scope>NUCLEOTIDE SEQUENCE [LARGE SCALE GENOMIC DNA]</scope>
    <source>
        <strain evidence="3 4">S1-96</strain>
    </source>
</reference>
<dbReference type="RefSeq" id="WP_260193819.1">
    <property type="nucleotide sequence ID" value="NZ_JAFFZE010000016.1"/>
</dbReference>
<dbReference type="SUPFAM" id="SSF56524">
    <property type="entry name" value="Oxidoreductase molybdopterin-binding domain"/>
    <property type="match status" value="1"/>
</dbReference>
<dbReference type="Gene3D" id="2.60.40.650">
    <property type="match status" value="1"/>
</dbReference>
<dbReference type="EMBL" id="JAFFZE010000016">
    <property type="protein sequence ID" value="MCT2585667.1"/>
    <property type="molecule type" value="Genomic_DNA"/>
</dbReference>
<dbReference type="InterPro" id="IPR014756">
    <property type="entry name" value="Ig_E-set"/>
</dbReference>
<keyword evidence="4" id="KW-1185">Reference proteome</keyword>
<gene>
    <name evidence="3" type="ORF">JT362_21340</name>
</gene>
<protein>
    <submittedName>
        <fullName evidence="3">Molybdopterin-dependent oxidoreductase</fullName>
    </submittedName>
</protein>
<name>A0ABT2JCS3_9PSEU</name>
<dbReference type="Proteomes" id="UP001156441">
    <property type="component" value="Unassembled WGS sequence"/>
</dbReference>
<evidence type="ECO:0000313" key="3">
    <source>
        <dbReference type="EMBL" id="MCT2585667.1"/>
    </source>
</evidence>
<evidence type="ECO:0000313" key="4">
    <source>
        <dbReference type="Proteomes" id="UP001156441"/>
    </source>
</evidence>
<evidence type="ECO:0000259" key="2">
    <source>
        <dbReference type="Pfam" id="PF00174"/>
    </source>
</evidence>
<keyword evidence="1" id="KW-1133">Transmembrane helix</keyword>
<organism evidence="3 4">
    <name type="scientific">Actinophytocola gossypii</name>
    <dbReference type="NCBI Taxonomy" id="2812003"/>
    <lineage>
        <taxon>Bacteria</taxon>
        <taxon>Bacillati</taxon>
        <taxon>Actinomycetota</taxon>
        <taxon>Actinomycetes</taxon>
        <taxon>Pseudonocardiales</taxon>
        <taxon>Pseudonocardiaceae</taxon>
    </lineage>
</organism>
<comment type="caution">
    <text evidence="3">The sequence shown here is derived from an EMBL/GenBank/DDBJ whole genome shotgun (WGS) entry which is preliminary data.</text>
</comment>
<feature type="transmembrane region" description="Helical" evidence="1">
    <location>
        <begin position="150"/>
        <end position="172"/>
    </location>
</feature>
<feature type="domain" description="Oxidoreductase molybdopterin-binding" evidence="2">
    <location>
        <begin position="222"/>
        <end position="376"/>
    </location>
</feature>
<proteinExistence type="predicted"/>
<sequence length="499" mass="52255">MSRGRAIAVALVSLGAALAAGHLVAGFVGPPASPFLAVGNWVRDLSPHPVTEWAKDTFGTADKLVLFLGVTLVILGCAVAAGLLSRTRPWPGLLVAGALGVVGFVAVLTRPDLGQLGILAPAASLLAGVGTFNLLHKRADPVTSTGRRDFLRLSAGVAVGAGVLGGVGQAFGSRVDVEASRRAVGRLRVAEPAPPIPAGADFPGTVSFLTDNRDFYRIDTALTVPRVTADGWSLRVHGLVDRELELDFAAIRERPLVERTITMACVSNEVGGSLVSTANFIGVPLRDVLLEAGVRPEADQLLSTSVDGFTAGSPVDAVLDPERGALLAIGMNGEPLPVEHGFPARLVVPGLYGYVSATKWLTELELTTFAAEQGYWIPRGWSALGPVKTQSRIDTPRDGDTTGTTVTVAGVAWAPAVGIDRVEVAVDVDSGGDWRDARLAAEVGRNTWRMWRATVDLPPGEHRIAVRATDRNGETQTDAFAPPAPNGASGWHTITVTSR</sequence>
<dbReference type="PANTHER" id="PTHR19372">
    <property type="entry name" value="SULFITE REDUCTASE"/>
    <property type="match status" value="1"/>
</dbReference>
<dbReference type="PANTHER" id="PTHR19372:SF7">
    <property type="entry name" value="SULFITE OXIDASE, MITOCHONDRIAL"/>
    <property type="match status" value="1"/>
</dbReference>
<dbReference type="SUPFAM" id="SSF81296">
    <property type="entry name" value="E set domains"/>
    <property type="match status" value="1"/>
</dbReference>
<evidence type="ECO:0000256" key="1">
    <source>
        <dbReference type="SAM" id="Phobius"/>
    </source>
</evidence>
<keyword evidence="1" id="KW-0472">Membrane</keyword>
<feature type="transmembrane region" description="Helical" evidence="1">
    <location>
        <begin position="64"/>
        <end position="84"/>
    </location>
</feature>
<dbReference type="InterPro" id="IPR000572">
    <property type="entry name" value="OxRdtase_Mopterin-bd_dom"/>
</dbReference>
<dbReference type="InterPro" id="IPR036374">
    <property type="entry name" value="OxRdtase_Mopterin-bd_sf"/>
</dbReference>
<feature type="transmembrane region" description="Helical" evidence="1">
    <location>
        <begin position="91"/>
        <end position="109"/>
    </location>
</feature>
<dbReference type="Gene3D" id="3.90.420.10">
    <property type="entry name" value="Oxidoreductase, molybdopterin-binding domain"/>
    <property type="match status" value="1"/>
</dbReference>
<dbReference type="Pfam" id="PF00174">
    <property type="entry name" value="Oxidored_molyb"/>
    <property type="match status" value="1"/>
</dbReference>
<keyword evidence="1" id="KW-0812">Transmembrane</keyword>